<dbReference type="Pfam" id="PF18545">
    <property type="entry name" value="HalOD1"/>
    <property type="match status" value="1"/>
</dbReference>
<sequence>MDDGAFCPNDATEKRHVGDSAPSEAVVRTVAEARDCEPTDLPPLNGTIDPDALDDLFDDTMSGVAAKGATPSSTTATVRWRCWVPTTW</sequence>
<evidence type="ECO:0000313" key="4">
    <source>
        <dbReference type="Proteomes" id="UP001596407"/>
    </source>
</evidence>
<dbReference type="RefSeq" id="WP_382209632.1">
    <property type="nucleotide sequence ID" value="NZ_JBHSZH010000005.1"/>
</dbReference>
<proteinExistence type="predicted"/>
<dbReference type="Proteomes" id="UP001596407">
    <property type="component" value="Unassembled WGS sequence"/>
</dbReference>
<evidence type="ECO:0000313" key="3">
    <source>
        <dbReference type="EMBL" id="MFC7080344.1"/>
    </source>
</evidence>
<protein>
    <submittedName>
        <fullName evidence="3">HalOD1 output domain-containing protein</fullName>
    </submittedName>
</protein>
<comment type="caution">
    <text evidence="3">The sequence shown here is derived from an EMBL/GenBank/DDBJ whole genome shotgun (WGS) entry which is preliminary data.</text>
</comment>
<name>A0ABD5WIM5_9EURY</name>
<dbReference type="EMBL" id="JBHSZH010000005">
    <property type="protein sequence ID" value="MFC7080344.1"/>
    <property type="molecule type" value="Genomic_DNA"/>
</dbReference>
<dbReference type="AlphaFoldDB" id="A0ABD5WIM5"/>
<gene>
    <name evidence="3" type="ORF">ACFQJ6_09675</name>
</gene>
<evidence type="ECO:0000259" key="2">
    <source>
        <dbReference type="Pfam" id="PF18545"/>
    </source>
</evidence>
<accession>A0ABD5WIM5</accession>
<feature type="region of interest" description="Disordered" evidence="1">
    <location>
        <begin position="1"/>
        <end position="24"/>
    </location>
</feature>
<evidence type="ECO:0000256" key="1">
    <source>
        <dbReference type="SAM" id="MobiDB-lite"/>
    </source>
</evidence>
<feature type="domain" description="Halobacterial output" evidence="2">
    <location>
        <begin position="20"/>
        <end position="59"/>
    </location>
</feature>
<dbReference type="InterPro" id="IPR040624">
    <property type="entry name" value="HalOD1"/>
</dbReference>
<organism evidence="3 4">
    <name type="scientific">Halorussus caseinilyticus</name>
    <dbReference type="NCBI Taxonomy" id="3034025"/>
    <lineage>
        <taxon>Archaea</taxon>
        <taxon>Methanobacteriati</taxon>
        <taxon>Methanobacteriota</taxon>
        <taxon>Stenosarchaea group</taxon>
        <taxon>Halobacteria</taxon>
        <taxon>Halobacteriales</taxon>
        <taxon>Haladaptataceae</taxon>
        <taxon>Halorussus</taxon>
    </lineage>
</organism>
<reference evidence="3 4" key="1">
    <citation type="journal article" date="2019" name="Int. J. Syst. Evol. Microbiol.">
        <title>The Global Catalogue of Microorganisms (GCM) 10K type strain sequencing project: providing services to taxonomists for standard genome sequencing and annotation.</title>
        <authorList>
            <consortium name="The Broad Institute Genomics Platform"/>
            <consortium name="The Broad Institute Genome Sequencing Center for Infectious Disease"/>
            <person name="Wu L."/>
            <person name="Ma J."/>
        </authorList>
    </citation>
    <scope>NUCLEOTIDE SEQUENCE [LARGE SCALE GENOMIC DNA]</scope>
    <source>
        <strain evidence="3 4">DT72</strain>
    </source>
</reference>
<keyword evidence="4" id="KW-1185">Reference proteome</keyword>